<dbReference type="PANTHER" id="PTHR42829:SF2">
    <property type="entry name" value="NADH-UBIQUINONE OXIDOREDUCTASE CHAIN 5"/>
    <property type="match status" value="1"/>
</dbReference>
<reference evidence="21" key="1">
    <citation type="submission" date="2011-04" db="EMBL/GenBank/DDBJ databases">
        <authorList>
            <person name="Zhao X."/>
        </authorList>
    </citation>
    <scope>NUCLEOTIDE SEQUENCE</scope>
</reference>
<feature type="transmembrane region" description="Helical" evidence="18">
    <location>
        <begin position="236"/>
        <end position="257"/>
    </location>
</feature>
<evidence type="ECO:0000256" key="6">
    <source>
        <dbReference type="ARBA" id="ARBA00022660"/>
    </source>
</evidence>
<keyword evidence="14 21" id="KW-0496">Mitochondrion</keyword>
<evidence type="ECO:0000256" key="4">
    <source>
        <dbReference type="ARBA" id="ARBA00021096"/>
    </source>
</evidence>
<feature type="transmembrane region" description="Helical" evidence="18">
    <location>
        <begin position="150"/>
        <end position="172"/>
    </location>
</feature>
<evidence type="ECO:0000256" key="10">
    <source>
        <dbReference type="ARBA" id="ARBA00022982"/>
    </source>
</evidence>
<evidence type="ECO:0000256" key="1">
    <source>
        <dbReference type="ARBA" id="ARBA00003257"/>
    </source>
</evidence>
<keyword evidence="5" id="KW-0813">Transport</keyword>
<dbReference type="AlphaFoldDB" id="V9I0X2"/>
<dbReference type="GO" id="GO:0003954">
    <property type="term" value="F:NADH dehydrogenase activity"/>
    <property type="evidence" value="ECO:0007669"/>
    <property type="project" value="TreeGrafter"/>
</dbReference>
<feature type="domain" description="NADH:quinone oxidoreductase/Mrp antiporter transmembrane" evidence="19">
    <location>
        <begin position="105"/>
        <end position="377"/>
    </location>
</feature>
<dbReference type="GO" id="GO:0005743">
    <property type="term" value="C:mitochondrial inner membrane"/>
    <property type="evidence" value="ECO:0007669"/>
    <property type="project" value="UniProtKB-SubCell"/>
</dbReference>
<comment type="subcellular location">
    <subcellularLocation>
        <location evidence="2">Mitochondrion inner membrane</location>
        <topology evidence="2">Multi-pass membrane protein</topology>
    </subcellularLocation>
</comment>
<evidence type="ECO:0000256" key="16">
    <source>
        <dbReference type="ARBA" id="ARBA00031027"/>
    </source>
</evidence>
<evidence type="ECO:0000256" key="18">
    <source>
        <dbReference type="SAM" id="Phobius"/>
    </source>
</evidence>
<dbReference type="InterPro" id="IPR010934">
    <property type="entry name" value="NADH_DH_su5_C"/>
</dbReference>
<protein>
    <recommendedName>
        <fullName evidence="4">NADH-ubiquinone oxidoreductase chain 5</fullName>
        <ecNumber evidence="3">7.1.1.2</ecNumber>
    </recommendedName>
    <alternativeName>
        <fullName evidence="16">NADH dehydrogenase subunit 5</fullName>
    </alternativeName>
</protein>
<accession>V9I0X2</accession>
<dbReference type="Pfam" id="PF00361">
    <property type="entry name" value="Proton_antipo_M"/>
    <property type="match status" value="1"/>
</dbReference>
<feature type="transmembrane region" description="Helical" evidence="18">
    <location>
        <begin position="211"/>
        <end position="230"/>
    </location>
</feature>
<dbReference type="GO" id="GO:0015990">
    <property type="term" value="P:electron transport coupled proton transport"/>
    <property type="evidence" value="ECO:0007669"/>
    <property type="project" value="TreeGrafter"/>
</dbReference>
<feature type="transmembrane region" description="Helical" evidence="18">
    <location>
        <begin position="367"/>
        <end position="392"/>
    </location>
</feature>
<dbReference type="GeneID" id="18127432"/>
<feature type="transmembrane region" description="Helical" evidence="18">
    <location>
        <begin position="530"/>
        <end position="553"/>
    </location>
</feature>
<dbReference type="RefSeq" id="YP_008992967.1">
    <property type="nucleotide sequence ID" value="NC_023219.1"/>
</dbReference>
<keyword evidence="13" id="KW-0830">Ubiquinone</keyword>
<feature type="transmembrane region" description="Helical" evidence="18">
    <location>
        <begin position="88"/>
        <end position="105"/>
    </location>
</feature>
<evidence type="ECO:0000313" key="21">
    <source>
        <dbReference type="EMBL" id="AEE89605.1"/>
    </source>
</evidence>
<comment type="function">
    <text evidence="1">Core subunit of the mitochondrial membrane respiratory chain NADH dehydrogenase (Complex I) that is believed to belong to the minimal assembly required for catalysis. Complex I functions in the transfer of electrons from NADH to the respiratory chain. The immediate electron acceptor for the enzyme is believed to be ubiquinone.</text>
</comment>
<feature type="domain" description="NADH dehydrogenase subunit 5 C-terminal" evidence="20">
    <location>
        <begin position="385"/>
        <end position="554"/>
    </location>
</feature>
<evidence type="ECO:0000256" key="17">
    <source>
        <dbReference type="ARBA" id="ARBA00049551"/>
    </source>
</evidence>
<dbReference type="EC" id="7.1.1.2" evidence="3"/>
<evidence type="ECO:0000256" key="15">
    <source>
        <dbReference type="ARBA" id="ARBA00023136"/>
    </source>
</evidence>
<name>V9I0X2_LEPGZ</name>
<evidence type="ECO:0000256" key="12">
    <source>
        <dbReference type="ARBA" id="ARBA00023027"/>
    </source>
</evidence>
<dbReference type="EMBL" id="JF801955">
    <property type="protein sequence ID" value="AEE89605.1"/>
    <property type="molecule type" value="Genomic_DNA"/>
</dbReference>
<geneLocation type="mitochondrion" evidence="21"/>
<evidence type="ECO:0000256" key="2">
    <source>
        <dbReference type="ARBA" id="ARBA00004448"/>
    </source>
</evidence>
<evidence type="ECO:0000256" key="3">
    <source>
        <dbReference type="ARBA" id="ARBA00012944"/>
    </source>
</evidence>
<dbReference type="InterPro" id="IPR003945">
    <property type="entry name" value="NU5C-like"/>
</dbReference>
<evidence type="ECO:0000256" key="7">
    <source>
        <dbReference type="ARBA" id="ARBA00022692"/>
    </source>
</evidence>
<dbReference type="CTD" id="4540"/>
<feature type="transmembrane region" description="Helical" evidence="18">
    <location>
        <begin position="6"/>
        <end position="27"/>
    </location>
</feature>
<dbReference type="Pfam" id="PF06455">
    <property type="entry name" value="NADH5_C"/>
    <property type="match status" value="1"/>
</dbReference>
<feature type="transmembrane region" description="Helical" evidence="18">
    <location>
        <begin position="412"/>
        <end position="435"/>
    </location>
</feature>
<keyword evidence="8" id="KW-0999">Mitochondrion inner membrane</keyword>
<keyword evidence="10" id="KW-0249">Electron transport</keyword>
<evidence type="ECO:0000256" key="11">
    <source>
        <dbReference type="ARBA" id="ARBA00022989"/>
    </source>
</evidence>
<sequence>MNKYMYWFIFLVLMSIFSFYLGLIFILTKFCIFFEYKFLYINSLVFYYVVILDWSSTLFISVVLFISSMVIMYSSFYMGYGSMSSNRFMYLVLLFILSMILMIISPNMISILLGWDGLGLVSYCLVVYYSSVNSNLSGMITCLTNRLGDIGILIGIGWMMSFGSWNFIFYNYCLDNNILLLLIFSSFTKSAQVPFSCWLPAAMAAPTPVSALVHSSTLVTAGLYLVMRFFSNLCVFNYFFILVGLFTMIFSSFCANFEFDLKKIIAFSTLSQLGLMMSSIFMGLMDYSFYHLLTHAMFKSLLFLCSGIYIYYYLDNQDIRFMGGCCSFLPLSTCCFNISNMALCGIPFMSGFYSKDMIIENYVFMGFNYLICFSFYLSLGMTCCYSIRLMYYSLLGSLNFVPINCEKDEFNYMGLSVMVMTIMSVVFGCMLNWLINLDMVWLFLPMDLKLMSLVFIFCGFWLGMEFNSFSYSVFFDYYFFNNNMWFMFGYSSFLINNFFNYCFSYYKVLFWGEFYLTSGLYYYLKSLSLLFQFYLNNTIKVFMISYLLVFLLLM</sequence>
<evidence type="ECO:0000259" key="19">
    <source>
        <dbReference type="Pfam" id="PF00361"/>
    </source>
</evidence>
<feature type="transmembrane region" description="Helical" evidence="18">
    <location>
        <begin position="111"/>
        <end position="129"/>
    </location>
</feature>
<feature type="transmembrane region" description="Helical" evidence="18">
    <location>
        <begin position="58"/>
        <end position="76"/>
    </location>
</feature>
<evidence type="ECO:0000256" key="9">
    <source>
        <dbReference type="ARBA" id="ARBA00022967"/>
    </source>
</evidence>
<keyword evidence="9" id="KW-1278">Translocase</keyword>
<keyword evidence="7 18" id="KW-0812">Transmembrane</keyword>
<evidence type="ECO:0000259" key="20">
    <source>
        <dbReference type="Pfam" id="PF06455"/>
    </source>
</evidence>
<keyword evidence="6" id="KW-0679">Respiratory chain</keyword>
<feature type="transmembrane region" description="Helical" evidence="18">
    <location>
        <begin position="447"/>
        <end position="464"/>
    </location>
</feature>
<feature type="transmembrane region" description="Helical" evidence="18">
    <location>
        <begin position="296"/>
        <end position="314"/>
    </location>
</feature>
<feature type="transmembrane region" description="Helical" evidence="18">
    <location>
        <begin position="34"/>
        <end position="52"/>
    </location>
</feature>
<dbReference type="InterPro" id="IPR001750">
    <property type="entry name" value="ND/Mrp_TM"/>
</dbReference>
<keyword evidence="11 18" id="KW-1133">Transmembrane helix</keyword>
<dbReference type="PRINTS" id="PR01434">
    <property type="entry name" value="NADHDHGNASE5"/>
</dbReference>
<keyword evidence="12" id="KW-0520">NAD</keyword>
<evidence type="ECO:0000256" key="8">
    <source>
        <dbReference type="ARBA" id="ARBA00022792"/>
    </source>
</evidence>
<gene>
    <name evidence="21" type="primary">ND5</name>
</gene>
<evidence type="ECO:0000256" key="14">
    <source>
        <dbReference type="ARBA" id="ARBA00023128"/>
    </source>
</evidence>
<evidence type="ECO:0000256" key="5">
    <source>
        <dbReference type="ARBA" id="ARBA00022448"/>
    </source>
</evidence>
<proteinExistence type="predicted"/>
<comment type="catalytic activity">
    <reaction evidence="17">
        <text>a ubiquinone + NADH + 5 H(+)(in) = a ubiquinol + NAD(+) + 4 H(+)(out)</text>
        <dbReference type="Rhea" id="RHEA:29091"/>
        <dbReference type="Rhea" id="RHEA-COMP:9565"/>
        <dbReference type="Rhea" id="RHEA-COMP:9566"/>
        <dbReference type="ChEBI" id="CHEBI:15378"/>
        <dbReference type="ChEBI" id="CHEBI:16389"/>
        <dbReference type="ChEBI" id="CHEBI:17976"/>
        <dbReference type="ChEBI" id="CHEBI:57540"/>
        <dbReference type="ChEBI" id="CHEBI:57945"/>
        <dbReference type="EC" id="7.1.1.2"/>
    </reaction>
</comment>
<dbReference type="GO" id="GO:0042773">
    <property type="term" value="P:ATP synthesis coupled electron transport"/>
    <property type="evidence" value="ECO:0007669"/>
    <property type="project" value="InterPro"/>
</dbReference>
<dbReference type="PANTHER" id="PTHR42829">
    <property type="entry name" value="NADH-UBIQUINONE OXIDOREDUCTASE CHAIN 5"/>
    <property type="match status" value="1"/>
</dbReference>
<keyword evidence="15 18" id="KW-0472">Membrane</keyword>
<evidence type="ECO:0000256" key="13">
    <source>
        <dbReference type="ARBA" id="ARBA00023075"/>
    </source>
</evidence>
<organism evidence="21">
    <name type="scientific">Leptobelus gazella</name>
    <name type="common">Treehopper</name>
    <dbReference type="NCBI Taxonomy" id="1030472"/>
    <lineage>
        <taxon>Eukaryota</taxon>
        <taxon>Metazoa</taxon>
        <taxon>Ecdysozoa</taxon>
        <taxon>Arthropoda</taxon>
        <taxon>Hexapoda</taxon>
        <taxon>Insecta</taxon>
        <taxon>Pterygota</taxon>
        <taxon>Neoptera</taxon>
        <taxon>Paraneoptera</taxon>
        <taxon>Hemiptera</taxon>
        <taxon>Auchenorrhyncha</taxon>
        <taxon>Membracoidea</taxon>
        <taxon>Membracidae</taxon>
        <taxon>Leptobelus</taxon>
    </lineage>
</organism>
<dbReference type="GO" id="GO:0008137">
    <property type="term" value="F:NADH dehydrogenase (ubiquinone) activity"/>
    <property type="evidence" value="ECO:0007669"/>
    <property type="project" value="UniProtKB-EC"/>
</dbReference>